<accession>A0ABT4C056</accession>
<evidence type="ECO:0000313" key="1">
    <source>
        <dbReference type="EMBL" id="MCY3025892.1"/>
    </source>
</evidence>
<reference evidence="1" key="1">
    <citation type="submission" date="2024-05" db="EMBL/GenBank/DDBJ databases">
        <title>Aerococcus urinae taxonomy study.</title>
        <authorList>
            <person name="Christensen J."/>
            <person name="Senneby E."/>
        </authorList>
    </citation>
    <scope>NUCLEOTIDE SEQUENCE</scope>
    <source>
        <strain evidence="1">CDC-3352-U95</strain>
    </source>
</reference>
<evidence type="ECO:0000313" key="2">
    <source>
        <dbReference type="Proteomes" id="UP001072007"/>
    </source>
</evidence>
<proteinExistence type="predicted"/>
<dbReference type="EMBL" id="JAOTMD010000010">
    <property type="protein sequence ID" value="MCY3025892.1"/>
    <property type="molecule type" value="Genomic_DNA"/>
</dbReference>
<name>A0ABT4C056_9LACT</name>
<comment type="caution">
    <text evidence="1">The sequence shown here is derived from an EMBL/GenBank/DDBJ whole genome shotgun (WGS) entry which is preliminary data.</text>
</comment>
<dbReference type="GeneID" id="86971086"/>
<dbReference type="RefSeq" id="WP_070598098.1">
    <property type="nucleotide sequence ID" value="NZ_CP126958.1"/>
</dbReference>
<sequence length="66" mass="8243">MNKEEFNNQAENQEEVDYVKEYDKDKAEKEYQKHFTETHLNNSINEFARIQNERDERFRKIKSNWD</sequence>
<gene>
    <name evidence="1" type="ORF">ODY23_06155</name>
</gene>
<protein>
    <submittedName>
        <fullName evidence="1">Uncharacterized protein</fullName>
    </submittedName>
</protein>
<organism evidence="1 2">
    <name type="scientific">Aerococcus loyolae</name>
    <dbReference type="NCBI Taxonomy" id="2976809"/>
    <lineage>
        <taxon>Bacteria</taxon>
        <taxon>Bacillati</taxon>
        <taxon>Bacillota</taxon>
        <taxon>Bacilli</taxon>
        <taxon>Lactobacillales</taxon>
        <taxon>Aerococcaceae</taxon>
        <taxon>Aerococcus</taxon>
    </lineage>
</organism>
<keyword evidence="2" id="KW-1185">Reference proteome</keyword>
<dbReference type="Proteomes" id="UP001072007">
    <property type="component" value="Unassembled WGS sequence"/>
</dbReference>